<comment type="catalytic activity">
    <reaction evidence="8">
        <text>L-seryl-[protein] + ATP = O-phospho-L-seryl-[protein] + ADP + H(+)</text>
        <dbReference type="Rhea" id="RHEA:17989"/>
        <dbReference type="Rhea" id="RHEA-COMP:9863"/>
        <dbReference type="Rhea" id="RHEA-COMP:11604"/>
        <dbReference type="ChEBI" id="CHEBI:15378"/>
        <dbReference type="ChEBI" id="CHEBI:29999"/>
        <dbReference type="ChEBI" id="CHEBI:30616"/>
        <dbReference type="ChEBI" id="CHEBI:83421"/>
        <dbReference type="ChEBI" id="CHEBI:456216"/>
        <dbReference type="EC" id="2.7.11.1"/>
    </reaction>
</comment>
<dbReference type="InterPro" id="IPR000719">
    <property type="entry name" value="Prot_kinase_dom"/>
</dbReference>
<dbReference type="SUPFAM" id="SSF56112">
    <property type="entry name" value="Protein kinase-like (PK-like)"/>
    <property type="match status" value="1"/>
</dbReference>
<protein>
    <recommendedName>
        <fullName evidence="1">non-specific serine/threonine protein kinase</fullName>
        <ecNumber evidence="1">2.7.11.1</ecNumber>
    </recommendedName>
</protein>
<feature type="transmembrane region" description="Helical" evidence="9">
    <location>
        <begin position="456"/>
        <end position="474"/>
    </location>
</feature>
<dbReference type="RefSeq" id="WP_102205108.1">
    <property type="nucleotide sequence ID" value="NZ_CAWNVR010000268.1"/>
</dbReference>
<evidence type="ECO:0000256" key="9">
    <source>
        <dbReference type="SAM" id="Phobius"/>
    </source>
</evidence>
<comment type="catalytic activity">
    <reaction evidence="7">
        <text>L-threonyl-[protein] + ATP = O-phospho-L-threonyl-[protein] + ADP + H(+)</text>
        <dbReference type="Rhea" id="RHEA:46608"/>
        <dbReference type="Rhea" id="RHEA-COMP:11060"/>
        <dbReference type="Rhea" id="RHEA-COMP:11605"/>
        <dbReference type="ChEBI" id="CHEBI:15378"/>
        <dbReference type="ChEBI" id="CHEBI:30013"/>
        <dbReference type="ChEBI" id="CHEBI:30616"/>
        <dbReference type="ChEBI" id="CHEBI:61977"/>
        <dbReference type="ChEBI" id="CHEBI:456216"/>
        <dbReference type="EC" id="2.7.11.1"/>
    </reaction>
</comment>
<dbReference type="Pfam" id="PF00069">
    <property type="entry name" value="Pkinase"/>
    <property type="match status" value="1"/>
</dbReference>
<evidence type="ECO:0000259" key="10">
    <source>
        <dbReference type="PROSITE" id="PS50011"/>
    </source>
</evidence>
<organism evidence="11 12">
    <name type="scientific">Fischerella muscicola CCMEE 5323</name>
    <dbReference type="NCBI Taxonomy" id="2019572"/>
    <lineage>
        <taxon>Bacteria</taxon>
        <taxon>Bacillati</taxon>
        <taxon>Cyanobacteriota</taxon>
        <taxon>Cyanophyceae</taxon>
        <taxon>Nostocales</taxon>
        <taxon>Hapalosiphonaceae</taxon>
        <taxon>Fischerella</taxon>
    </lineage>
</organism>
<name>A0A2N6K4W3_FISMU</name>
<dbReference type="PANTHER" id="PTHR24363">
    <property type="entry name" value="SERINE/THREONINE PROTEIN KINASE"/>
    <property type="match status" value="1"/>
</dbReference>
<keyword evidence="9" id="KW-0812">Transmembrane</keyword>
<gene>
    <name evidence="11" type="ORF">CEN44_08855</name>
</gene>
<keyword evidence="9" id="KW-0472">Membrane</keyword>
<feature type="transmembrane region" description="Helical" evidence="9">
    <location>
        <begin position="404"/>
        <end position="422"/>
    </location>
</feature>
<dbReference type="PROSITE" id="PS00108">
    <property type="entry name" value="PROTEIN_KINASE_ST"/>
    <property type="match status" value="1"/>
</dbReference>
<dbReference type="Gene3D" id="3.30.200.20">
    <property type="entry name" value="Phosphorylase Kinase, domain 1"/>
    <property type="match status" value="1"/>
</dbReference>
<dbReference type="EMBL" id="NRQW01000181">
    <property type="protein sequence ID" value="PLZ91314.1"/>
    <property type="molecule type" value="Genomic_DNA"/>
</dbReference>
<keyword evidence="4" id="KW-0547">Nucleotide-binding</keyword>
<dbReference type="AlphaFoldDB" id="A0A2N6K4W3"/>
<accession>A0A2N6K4W3</accession>
<evidence type="ECO:0000256" key="3">
    <source>
        <dbReference type="ARBA" id="ARBA00022679"/>
    </source>
</evidence>
<dbReference type="InterPro" id="IPR011009">
    <property type="entry name" value="Kinase-like_dom_sf"/>
</dbReference>
<dbReference type="GO" id="GO:0005524">
    <property type="term" value="F:ATP binding"/>
    <property type="evidence" value="ECO:0007669"/>
    <property type="project" value="UniProtKB-KW"/>
</dbReference>
<evidence type="ECO:0000256" key="7">
    <source>
        <dbReference type="ARBA" id="ARBA00047899"/>
    </source>
</evidence>
<evidence type="ECO:0000313" key="11">
    <source>
        <dbReference type="EMBL" id="PLZ91314.1"/>
    </source>
</evidence>
<keyword evidence="12" id="KW-1185">Reference proteome</keyword>
<dbReference type="SMART" id="SM00220">
    <property type="entry name" value="S_TKc"/>
    <property type="match status" value="1"/>
</dbReference>
<proteinExistence type="predicted"/>
<feature type="domain" description="Protein kinase" evidence="10">
    <location>
        <begin position="34"/>
        <end position="305"/>
    </location>
</feature>
<feature type="transmembrane region" description="Helical" evidence="9">
    <location>
        <begin position="486"/>
        <end position="509"/>
    </location>
</feature>
<evidence type="ECO:0000256" key="1">
    <source>
        <dbReference type="ARBA" id="ARBA00012513"/>
    </source>
</evidence>
<feature type="transmembrane region" description="Helical" evidence="9">
    <location>
        <begin position="376"/>
        <end position="397"/>
    </location>
</feature>
<keyword evidence="9" id="KW-1133">Transmembrane helix</keyword>
<evidence type="ECO:0000256" key="2">
    <source>
        <dbReference type="ARBA" id="ARBA00022527"/>
    </source>
</evidence>
<dbReference type="CDD" id="cd14014">
    <property type="entry name" value="STKc_PknB_like"/>
    <property type="match status" value="1"/>
</dbReference>
<keyword evidence="3" id="KW-0808">Transferase</keyword>
<keyword evidence="6" id="KW-0067">ATP-binding</keyword>
<dbReference type="Gene3D" id="1.10.510.10">
    <property type="entry name" value="Transferase(Phosphotransferase) domain 1"/>
    <property type="match status" value="1"/>
</dbReference>
<evidence type="ECO:0000256" key="8">
    <source>
        <dbReference type="ARBA" id="ARBA00048679"/>
    </source>
</evidence>
<evidence type="ECO:0000256" key="5">
    <source>
        <dbReference type="ARBA" id="ARBA00022777"/>
    </source>
</evidence>
<reference evidence="11 12" key="1">
    <citation type="submission" date="2017-08" db="EMBL/GenBank/DDBJ databases">
        <title>Genomes of Fischerella (Mastigocladus) sp. strains.</title>
        <authorList>
            <person name="Miller S.R."/>
        </authorList>
    </citation>
    <scope>NUCLEOTIDE SEQUENCE [LARGE SCALE GENOMIC DNA]</scope>
    <source>
        <strain evidence="11 12">CCMEE 5323</strain>
    </source>
</reference>
<dbReference type="NCBIfam" id="NF045510">
    <property type="entry name" value="4Cys_prefix_kin"/>
    <property type="match status" value="1"/>
</dbReference>
<dbReference type="GO" id="GO:0004674">
    <property type="term" value="F:protein serine/threonine kinase activity"/>
    <property type="evidence" value="ECO:0007669"/>
    <property type="project" value="UniProtKB-KW"/>
</dbReference>
<evidence type="ECO:0000313" key="12">
    <source>
        <dbReference type="Proteomes" id="UP000235036"/>
    </source>
</evidence>
<evidence type="ECO:0000256" key="6">
    <source>
        <dbReference type="ARBA" id="ARBA00022840"/>
    </source>
</evidence>
<dbReference type="InterPro" id="IPR008271">
    <property type="entry name" value="Ser/Thr_kinase_AS"/>
</dbReference>
<keyword evidence="5" id="KW-0418">Kinase</keyword>
<feature type="transmembrane region" description="Helical" evidence="9">
    <location>
        <begin position="428"/>
        <end position="449"/>
    </location>
</feature>
<sequence length="516" mass="57454">MSLCINPHCPNSQNPDNILFCQACGSELLLQRRFRVVNRLGGGGFGVTFEVKDIRSNAPKVLKVLTQSEPKAIELFQQEAEVLAQLNHPGIPEVEPDSYFVYFPRDSQQSLHCLVMEKIEGMDLYEYMKQRDFRPIDQKSAVQWLTEIVTILQQVHNQNFFHRDIKPSNIMLRANGELALIDFGTARAVTQTYWFAQAQGNVTGIISAGYTPPEQFSGQAVPQSDFFALGRTFVFLLTGKEPNNSAIYDAYTAQMRWRDYANNILPQFADLIDQMMAHSPDQRPGNTQLILRRLGEIDQILHPRQPRSTVPVSASPSVPPIQPVYTPQSTTPATAPVQNKSFGWGFWLKWLLTCIVGEGVNNSFYIWLAIPTPTPLGYGVSAAVSGIVTGTIQWLILRSHFSKAGWWVLATTVGLGVGYFLGGMVTTINAMTFNTIGYSIAGIMQWFILRKHFSKSGWWVLSAIFGGALVGITYSVTPFSSNLTIAFIYGAFCGTLYGALTATVLVWLFKPRVSKP</sequence>
<dbReference type="PANTHER" id="PTHR24363:SF0">
    <property type="entry name" value="SERINE_THREONINE KINASE LIKE DOMAIN CONTAINING 1"/>
    <property type="match status" value="1"/>
</dbReference>
<dbReference type="PROSITE" id="PS50011">
    <property type="entry name" value="PROTEIN_KINASE_DOM"/>
    <property type="match status" value="1"/>
</dbReference>
<keyword evidence="2" id="KW-0723">Serine/threonine-protein kinase</keyword>
<dbReference type="EC" id="2.7.11.1" evidence="1"/>
<evidence type="ECO:0000256" key="4">
    <source>
        <dbReference type="ARBA" id="ARBA00022741"/>
    </source>
</evidence>
<dbReference type="Proteomes" id="UP000235036">
    <property type="component" value="Unassembled WGS sequence"/>
</dbReference>
<comment type="caution">
    <text evidence="11">The sequence shown here is derived from an EMBL/GenBank/DDBJ whole genome shotgun (WGS) entry which is preliminary data.</text>
</comment>